<dbReference type="Gene3D" id="3.30.200.20">
    <property type="entry name" value="Phosphorylase Kinase, domain 1"/>
    <property type="match status" value="1"/>
</dbReference>
<name>A0A9P6Q712_9FUNG</name>
<feature type="domain" description="Aminoglycoside phosphotransferase" evidence="1">
    <location>
        <begin position="40"/>
        <end position="295"/>
    </location>
</feature>
<reference evidence="2" key="1">
    <citation type="journal article" date="2020" name="Fungal Divers.">
        <title>Resolving the Mortierellaceae phylogeny through synthesis of multi-gene phylogenetics and phylogenomics.</title>
        <authorList>
            <person name="Vandepol N."/>
            <person name="Liber J."/>
            <person name="Desiro A."/>
            <person name="Na H."/>
            <person name="Kennedy M."/>
            <person name="Barry K."/>
            <person name="Grigoriev I.V."/>
            <person name="Miller A.N."/>
            <person name="O'Donnell K."/>
            <person name="Stajich J.E."/>
            <person name="Bonito G."/>
        </authorList>
    </citation>
    <scope>NUCLEOTIDE SEQUENCE</scope>
    <source>
        <strain evidence="2">KOD948</strain>
    </source>
</reference>
<dbReference type="OrthoDB" id="10003767at2759"/>
<dbReference type="InterPro" id="IPR051678">
    <property type="entry name" value="AGP_Transferase"/>
</dbReference>
<sequence length="399" mass="46036">MANRSSIDDSVDDEQPLEFDMYALKDITIKCLKKQECISVKKLGEGCFNKVYVLTMDDGFECVARLALPYFPRYKTESEVATMQLVRERTSIRVPEVYAWSADATNPIGAEYILMEKIPGVPLDDTWRSMSFEDKEHIVRQIIDIVLQLFNINYDKIGGIYQDKDGAYYVGPIINDLFFMDERANMDLDRGPWTTSSDYLKGLIRSEIQYLNTHYKSALDGQDDSIDEDDLDDIRDTLSVSAEFEDLIPYFCPDKTTPERFCLHHGDLNKGNIMVEGTKVSGIIDWESSGVCPAWFIAQYPEVIVGRGKDVEESDADKWDSPEEFREFFEDTKLRRLFRSEMAKRDPEFVKLMDEGAKTRKFESKAIFLRDFPRHAKRWKDCLTNGSDGWEKDPTATID</sequence>
<evidence type="ECO:0000313" key="2">
    <source>
        <dbReference type="EMBL" id="KAG0260017.1"/>
    </source>
</evidence>
<comment type="caution">
    <text evidence="2">The sequence shown here is derived from an EMBL/GenBank/DDBJ whole genome shotgun (WGS) entry which is preliminary data.</text>
</comment>
<evidence type="ECO:0000313" key="3">
    <source>
        <dbReference type="Proteomes" id="UP000726737"/>
    </source>
</evidence>
<dbReference type="InterPro" id="IPR002575">
    <property type="entry name" value="Aminoglycoside_PTrfase"/>
</dbReference>
<evidence type="ECO:0000259" key="1">
    <source>
        <dbReference type="Pfam" id="PF01636"/>
    </source>
</evidence>
<keyword evidence="3" id="KW-1185">Reference proteome</keyword>
<dbReference type="CDD" id="cd05120">
    <property type="entry name" value="APH_ChoK_like"/>
    <property type="match status" value="1"/>
</dbReference>
<dbReference type="SUPFAM" id="SSF56112">
    <property type="entry name" value="Protein kinase-like (PK-like)"/>
    <property type="match status" value="1"/>
</dbReference>
<dbReference type="AlphaFoldDB" id="A0A9P6Q712"/>
<dbReference type="Proteomes" id="UP000726737">
    <property type="component" value="Unassembled WGS sequence"/>
</dbReference>
<dbReference type="EMBL" id="JAAAJA010000167">
    <property type="protein sequence ID" value="KAG0260017.1"/>
    <property type="molecule type" value="Genomic_DNA"/>
</dbReference>
<accession>A0A9P6Q712</accession>
<dbReference type="InterPro" id="IPR011009">
    <property type="entry name" value="Kinase-like_dom_sf"/>
</dbReference>
<proteinExistence type="predicted"/>
<dbReference type="Gene3D" id="3.90.1200.10">
    <property type="match status" value="1"/>
</dbReference>
<dbReference type="PANTHER" id="PTHR21310:SF13">
    <property type="entry name" value="AMINOGLYCOSIDE PHOSPHOTRANSFERASE DOMAIN-CONTAINING PROTEIN"/>
    <property type="match status" value="1"/>
</dbReference>
<dbReference type="PANTHER" id="PTHR21310">
    <property type="entry name" value="AMINOGLYCOSIDE PHOSPHOTRANSFERASE-RELATED-RELATED"/>
    <property type="match status" value="1"/>
</dbReference>
<gene>
    <name evidence="2" type="primary">AIM9</name>
    <name evidence="2" type="ORF">BG011_002187</name>
</gene>
<dbReference type="Pfam" id="PF01636">
    <property type="entry name" value="APH"/>
    <property type="match status" value="1"/>
</dbReference>
<protein>
    <submittedName>
        <fullName evidence="2">Phosphotransferase enzyme</fullName>
    </submittedName>
</protein>
<organism evidence="2 3">
    <name type="scientific">Mortierella polycephala</name>
    <dbReference type="NCBI Taxonomy" id="41804"/>
    <lineage>
        <taxon>Eukaryota</taxon>
        <taxon>Fungi</taxon>
        <taxon>Fungi incertae sedis</taxon>
        <taxon>Mucoromycota</taxon>
        <taxon>Mortierellomycotina</taxon>
        <taxon>Mortierellomycetes</taxon>
        <taxon>Mortierellales</taxon>
        <taxon>Mortierellaceae</taxon>
        <taxon>Mortierella</taxon>
    </lineage>
</organism>